<keyword evidence="3" id="KW-1003">Cell membrane</keyword>
<dbReference type="Pfam" id="PF00584">
    <property type="entry name" value="SecE"/>
    <property type="match status" value="1"/>
</dbReference>
<dbReference type="EMBL" id="UINC01000478">
    <property type="protein sequence ID" value="SUZ56083.1"/>
    <property type="molecule type" value="Genomic_DNA"/>
</dbReference>
<evidence type="ECO:0000256" key="6">
    <source>
        <dbReference type="ARBA" id="ARBA00022989"/>
    </source>
</evidence>
<dbReference type="GO" id="GO:0006886">
    <property type="term" value="P:intracellular protein transport"/>
    <property type="evidence" value="ECO:0007669"/>
    <property type="project" value="InterPro"/>
</dbReference>
<dbReference type="HAMAP" id="MF_00422">
    <property type="entry name" value="SecE"/>
    <property type="match status" value="1"/>
</dbReference>
<keyword evidence="7" id="KW-0811">Translocation</keyword>
<evidence type="ECO:0000256" key="7">
    <source>
        <dbReference type="ARBA" id="ARBA00023010"/>
    </source>
</evidence>
<gene>
    <name evidence="10" type="ORF">METZ01_LOCUS8937</name>
</gene>
<reference evidence="10" key="1">
    <citation type="submission" date="2018-05" db="EMBL/GenBank/DDBJ databases">
        <authorList>
            <person name="Lanie J.A."/>
            <person name="Ng W.-L."/>
            <person name="Kazmierczak K.M."/>
            <person name="Andrzejewski T.M."/>
            <person name="Davidsen T.M."/>
            <person name="Wayne K.J."/>
            <person name="Tettelin H."/>
            <person name="Glass J.I."/>
            <person name="Rusch D."/>
            <person name="Podicherti R."/>
            <person name="Tsui H.-C.T."/>
            <person name="Winkler M.E."/>
        </authorList>
    </citation>
    <scope>NUCLEOTIDE SEQUENCE</scope>
</reference>
<dbReference type="InterPro" id="IPR001901">
    <property type="entry name" value="Translocase_SecE/Sec61-g"/>
</dbReference>
<evidence type="ECO:0000256" key="3">
    <source>
        <dbReference type="ARBA" id="ARBA00022475"/>
    </source>
</evidence>
<keyword evidence="8 9" id="KW-0472">Membrane</keyword>
<keyword evidence="6 9" id="KW-1133">Transmembrane helix</keyword>
<evidence type="ECO:0000256" key="9">
    <source>
        <dbReference type="SAM" id="Phobius"/>
    </source>
</evidence>
<comment type="subcellular location">
    <subcellularLocation>
        <location evidence="1">Membrane</location>
    </subcellularLocation>
</comment>
<dbReference type="AlphaFoldDB" id="A0A381NRG7"/>
<evidence type="ECO:0000256" key="4">
    <source>
        <dbReference type="ARBA" id="ARBA00022692"/>
    </source>
</evidence>
<keyword evidence="2" id="KW-0813">Transport</keyword>
<dbReference type="NCBIfam" id="TIGR00964">
    <property type="entry name" value="secE_bact"/>
    <property type="match status" value="1"/>
</dbReference>
<evidence type="ECO:0008006" key="11">
    <source>
        <dbReference type="Google" id="ProtNLM"/>
    </source>
</evidence>
<dbReference type="PANTHER" id="PTHR33910:SF1">
    <property type="entry name" value="PROTEIN TRANSLOCASE SUBUNIT SECE"/>
    <property type="match status" value="1"/>
</dbReference>
<feature type="transmembrane region" description="Helical" evidence="9">
    <location>
        <begin position="32"/>
        <end position="52"/>
    </location>
</feature>
<evidence type="ECO:0000256" key="1">
    <source>
        <dbReference type="ARBA" id="ARBA00004370"/>
    </source>
</evidence>
<evidence type="ECO:0000256" key="8">
    <source>
        <dbReference type="ARBA" id="ARBA00023136"/>
    </source>
</evidence>
<proteinExistence type="inferred from homology"/>
<dbReference type="GO" id="GO:0005886">
    <property type="term" value="C:plasma membrane"/>
    <property type="evidence" value="ECO:0007669"/>
    <property type="project" value="TreeGrafter"/>
</dbReference>
<dbReference type="GO" id="GO:0008320">
    <property type="term" value="F:protein transmembrane transporter activity"/>
    <property type="evidence" value="ECO:0007669"/>
    <property type="project" value="InterPro"/>
</dbReference>
<keyword evidence="4 9" id="KW-0812">Transmembrane</keyword>
<dbReference type="PROSITE" id="PS01067">
    <property type="entry name" value="SECE_SEC61G"/>
    <property type="match status" value="1"/>
</dbReference>
<keyword evidence="5" id="KW-0653">Protein transport</keyword>
<dbReference type="InterPro" id="IPR005807">
    <property type="entry name" value="SecE_bac"/>
</dbReference>
<evidence type="ECO:0000256" key="2">
    <source>
        <dbReference type="ARBA" id="ARBA00022448"/>
    </source>
</evidence>
<evidence type="ECO:0000256" key="5">
    <source>
        <dbReference type="ARBA" id="ARBA00022927"/>
    </source>
</evidence>
<dbReference type="GO" id="GO:0009306">
    <property type="term" value="P:protein secretion"/>
    <property type="evidence" value="ECO:0007669"/>
    <property type="project" value="InterPro"/>
</dbReference>
<dbReference type="GO" id="GO:0043952">
    <property type="term" value="P:protein transport by the Sec complex"/>
    <property type="evidence" value="ECO:0007669"/>
    <property type="project" value="TreeGrafter"/>
</dbReference>
<accession>A0A381NRG7</accession>
<dbReference type="GO" id="GO:0006605">
    <property type="term" value="P:protein targeting"/>
    <property type="evidence" value="ECO:0007669"/>
    <property type="project" value="InterPro"/>
</dbReference>
<name>A0A381NRG7_9ZZZZ</name>
<dbReference type="PANTHER" id="PTHR33910">
    <property type="entry name" value="PROTEIN TRANSLOCASE SUBUNIT SECE"/>
    <property type="match status" value="1"/>
</dbReference>
<evidence type="ECO:0000313" key="10">
    <source>
        <dbReference type="EMBL" id="SUZ56083.1"/>
    </source>
</evidence>
<protein>
    <recommendedName>
        <fullName evidence="11">Protein translocase subunit SecE</fullName>
    </recommendedName>
</protein>
<dbReference type="InterPro" id="IPR038379">
    <property type="entry name" value="SecE_sf"/>
</dbReference>
<dbReference type="Gene3D" id="1.20.5.1030">
    <property type="entry name" value="Preprotein translocase secy subunit"/>
    <property type="match status" value="1"/>
</dbReference>
<sequence length="60" mass="7119">MIKKLKQFLMDVQFEMNKVSWPNWEELKGSTYVVLSLSLILTVFLFFVDFILSKVLSFIL</sequence>
<dbReference type="PRINTS" id="PR01650">
    <property type="entry name" value="SECETRNLCASE"/>
</dbReference>
<organism evidence="10">
    <name type="scientific">marine metagenome</name>
    <dbReference type="NCBI Taxonomy" id="408172"/>
    <lineage>
        <taxon>unclassified sequences</taxon>
        <taxon>metagenomes</taxon>
        <taxon>ecological metagenomes</taxon>
    </lineage>
</organism>